<dbReference type="AlphaFoldDB" id="A0A1H3M4F5"/>
<dbReference type="PANTHER" id="PTHR35146:SF1">
    <property type="entry name" value="UPF0178 PROTEIN YAII"/>
    <property type="match status" value="1"/>
</dbReference>
<name>A0A1H3M4F5_9RHOB</name>
<gene>
    <name evidence="3" type="ORF">SAMN05444486_103355</name>
</gene>
<accession>A0A1H3M4F5</accession>
<dbReference type="PANTHER" id="PTHR35146">
    <property type="entry name" value="UPF0178 PROTEIN YAII"/>
    <property type="match status" value="1"/>
</dbReference>
<evidence type="ECO:0000256" key="1">
    <source>
        <dbReference type="ARBA" id="ARBA00008522"/>
    </source>
</evidence>
<dbReference type="GeneID" id="78125304"/>
<dbReference type="Pfam" id="PF02639">
    <property type="entry name" value="DUF188"/>
    <property type="match status" value="1"/>
</dbReference>
<dbReference type="HAMAP" id="MF_00489">
    <property type="entry name" value="UPF0178"/>
    <property type="match status" value="1"/>
</dbReference>
<evidence type="ECO:0000313" key="4">
    <source>
        <dbReference type="Proteomes" id="UP000199026"/>
    </source>
</evidence>
<comment type="similarity">
    <text evidence="1 2">Belongs to the UPF0178 family.</text>
</comment>
<organism evidence="3 4">
    <name type="scientific">Lentibacter algarum</name>
    <dbReference type="NCBI Taxonomy" id="576131"/>
    <lineage>
        <taxon>Bacteria</taxon>
        <taxon>Pseudomonadati</taxon>
        <taxon>Pseudomonadota</taxon>
        <taxon>Alphaproteobacteria</taxon>
        <taxon>Rhodobacterales</taxon>
        <taxon>Roseobacteraceae</taxon>
        <taxon>Lentibacter</taxon>
    </lineage>
</organism>
<proteinExistence type="inferred from homology"/>
<keyword evidence="4" id="KW-1185">Reference proteome</keyword>
<dbReference type="Proteomes" id="UP000199026">
    <property type="component" value="Unassembled WGS sequence"/>
</dbReference>
<sequence length="147" mass="15875">MIYVDADACPVKDEVERVATRHKIMAVMVSNGGLRPSANPYVSHEIVPDGPDIADMWIAERAGKGDVVITSDIPLAAKCVEAGAQVLKHNGEALTAANIGNVLATRDLMYDLRAADPFRQGGGKAFSKTDRSRFLEALERELRKAAK</sequence>
<evidence type="ECO:0000313" key="3">
    <source>
        <dbReference type="EMBL" id="SDY71164.1"/>
    </source>
</evidence>
<protein>
    <recommendedName>
        <fullName evidence="2">UPF0178 protein SAMN05444486_103355</fullName>
    </recommendedName>
</protein>
<evidence type="ECO:0000256" key="2">
    <source>
        <dbReference type="HAMAP-Rule" id="MF_00489"/>
    </source>
</evidence>
<dbReference type="STRING" id="576131.SAMN05444486_103355"/>
<dbReference type="NCBIfam" id="NF001095">
    <property type="entry name" value="PRK00124.1"/>
    <property type="match status" value="1"/>
</dbReference>
<dbReference type="OrthoDB" id="9798918at2"/>
<reference evidence="3 4" key="1">
    <citation type="submission" date="2016-10" db="EMBL/GenBank/DDBJ databases">
        <authorList>
            <person name="de Groot N.N."/>
        </authorList>
    </citation>
    <scope>NUCLEOTIDE SEQUENCE [LARGE SCALE GENOMIC DNA]</scope>
    <source>
        <strain evidence="3 4">DSM 24677</strain>
    </source>
</reference>
<dbReference type="RefSeq" id="WP_089892606.1">
    <property type="nucleotide sequence ID" value="NZ_CALBNM010000103.1"/>
</dbReference>
<dbReference type="InterPro" id="IPR003791">
    <property type="entry name" value="UPF0178"/>
</dbReference>
<dbReference type="EMBL" id="FNPR01000003">
    <property type="protein sequence ID" value="SDY71164.1"/>
    <property type="molecule type" value="Genomic_DNA"/>
</dbReference>